<keyword evidence="1" id="KW-0802">TPR repeat</keyword>
<dbReference type="Pfam" id="PF14559">
    <property type="entry name" value="TPR_19"/>
    <property type="match status" value="1"/>
</dbReference>
<dbReference type="PANTHER" id="PTHR44809">
    <property type="match status" value="1"/>
</dbReference>
<dbReference type="SUPFAM" id="SSF48452">
    <property type="entry name" value="TPR-like"/>
    <property type="match status" value="1"/>
</dbReference>
<dbReference type="Pfam" id="PF13181">
    <property type="entry name" value="TPR_8"/>
    <property type="match status" value="1"/>
</dbReference>
<organism evidence="2 3">
    <name type="scientific">Pelosinus baikalensis</name>
    <dbReference type="NCBI Taxonomy" id="2892015"/>
    <lineage>
        <taxon>Bacteria</taxon>
        <taxon>Bacillati</taxon>
        <taxon>Bacillota</taxon>
        <taxon>Negativicutes</taxon>
        <taxon>Selenomonadales</taxon>
        <taxon>Sporomusaceae</taxon>
        <taxon>Pelosinus</taxon>
    </lineage>
</organism>
<feature type="repeat" description="TPR" evidence="1">
    <location>
        <begin position="3"/>
        <end position="36"/>
    </location>
</feature>
<dbReference type="SUPFAM" id="SSF53756">
    <property type="entry name" value="UDP-Glycosyltransferase/glycogen phosphorylase"/>
    <property type="match status" value="1"/>
</dbReference>
<dbReference type="PROSITE" id="PS50005">
    <property type="entry name" value="TPR"/>
    <property type="match status" value="3"/>
</dbReference>
<dbReference type="InterPro" id="IPR011990">
    <property type="entry name" value="TPR-like_helical_dom_sf"/>
</dbReference>
<dbReference type="Gene3D" id="3.40.50.2000">
    <property type="entry name" value="Glycogen Phosphorylase B"/>
    <property type="match status" value="1"/>
</dbReference>
<dbReference type="SMART" id="SM00028">
    <property type="entry name" value="TPR"/>
    <property type="match status" value="4"/>
</dbReference>
<dbReference type="InterPro" id="IPR052943">
    <property type="entry name" value="TMTC_O-mannosyl-trnsfr"/>
</dbReference>
<dbReference type="PANTHER" id="PTHR44809:SF1">
    <property type="entry name" value="PROTEIN O-MANNOSYL-TRANSFERASE TMTC1"/>
    <property type="match status" value="1"/>
</dbReference>
<evidence type="ECO:0000313" key="2">
    <source>
        <dbReference type="EMBL" id="MCC5467023.1"/>
    </source>
</evidence>
<evidence type="ECO:0000313" key="3">
    <source>
        <dbReference type="Proteomes" id="UP001165492"/>
    </source>
</evidence>
<proteinExistence type="predicted"/>
<dbReference type="Gene3D" id="1.25.40.10">
    <property type="entry name" value="Tetratricopeptide repeat domain"/>
    <property type="match status" value="2"/>
</dbReference>
<accession>A0ABS8HV23</accession>
<evidence type="ECO:0000256" key="1">
    <source>
        <dbReference type="PROSITE-ProRule" id="PRU00339"/>
    </source>
</evidence>
<name>A0ABS8HV23_9FIRM</name>
<protein>
    <submittedName>
        <fullName evidence="2">Tetratricopeptide repeat protein</fullName>
    </submittedName>
</protein>
<reference evidence="2" key="1">
    <citation type="submission" date="2021-11" db="EMBL/GenBank/DDBJ databases">
        <title>Description of a new species Pelosinus isolated from the bottom sediments of Lake Baikal.</title>
        <authorList>
            <person name="Zakharyuk A."/>
        </authorList>
    </citation>
    <scope>NUCLEOTIDE SEQUENCE</scope>
    <source>
        <strain evidence="2">Bkl1</strain>
    </source>
</reference>
<feature type="repeat" description="TPR" evidence="1">
    <location>
        <begin position="105"/>
        <end position="138"/>
    </location>
</feature>
<dbReference type="InterPro" id="IPR019734">
    <property type="entry name" value="TPR_rpt"/>
</dbReference>
<feature type="repeat" description="TPR" evidence="1">
    <location>
        <begin position="37"/>
        <end position="70"/>
    </location>
</feature>
<comment type="caution">
    <text evidence="2">The sequence shown here is derived from an EMBL/GenBank/DDBJ whole genome shotgun (WGS) entry which is preliminary data.</text>
</comment>
<dbReference type="Proteomes" id="UP001165492">
    <property type="component" value="Unassembled WGS sequence"/>
</dbReference>
<sequence length="457" mass="52560">MNAELCFSQGVALAHEGDALQALELFHQAISLKPDYAEAYNGIGALLININNLNEAEFYLQCALELKADYAEALFNLGTLFSRTSFLEEAEICLRETISHEPGFPEAHFRLGMVLKQMERLDEAENHLELAIRLRSDFKEAEFALGVLYLLQGQYEKGWRGYELRRKIFNACDSECTHRKVEELIGEKIVLFHEQGFGDTIHFVRYAQEIEKVASEVVLFLPKQLERLMSASFENITIQTDEKMVGEYKFSCPLPSLPYMFHTTLDTIPSPIPYIKADSNLINKWSEILKKEIKDQSFTIGVVWAGNPNHKNDKNRSIPFHVFKQLFSLQEVTWVSLQMDDNAADLQTVSHQVIDFHENISDFAETAGLIENLDLIITVDTAVAHLAGAMGKETWLLLSVDPDWRWKVKGQESLWYPTTRIFRQIHRGDWQDVLVRVKMNLEVRLKNNNNFNKIKEN</sequence>
<keyword evidence="3" id="KW-1185">Reference proteome</keyword>
<dbReference type="RefSeq" id="WP_229536099.1">
    <property type="nucleotide sequence ID" value="NZ_JAJHJB010000026.1"/>
</dbReference>
<dbReference type="EMBL" id="JAJHJB010000026">
    <property type="protein sequence ID" value="MCC5467023.1"/>
    <property type="molecule type" value="Genomic_DNA"/>
</dbReference>
<gene>
    <name evidence="2" type="ORF">LMF89_16895</name>
</gene>